<dbReference type="InterPro" id="IPR018253">
    <property type="entry name" value="DnaJ_domain_CS"/>
</dbReference>
<dbReference type="PROSITE" id="PS50076">
    <property type="entry name" value="DNAJ_2"/>
    <property type="match status" value="1"/>
</dbReference>
<evidence type="ECO:0000313" key="5">
    <source>
        <dbReference type="Proteomes" id="UP000248817"/>
    </source>
</evidence>
<dbReference type="InterPro" id="IPR036869">
    <property type="entry name" value="J_dom_sf"/>
</dbReference>
<keyword evidence="2" id="KW-1133">Transmembrane helix</keyword>
<dbReference type="SUPFAM" id="SSF46565">
    <property type="entry name" value="Chaperone J-domain"/>
    <property type="match status" value="1"/>
</dbReference>
<reference evidence="4 5" key="1">
    <citation type="submission" date="2018-02" db="EMBL/GenBank/DDBJ databases">
        <title>The genomes of Aspergillus section Nigri reveals drivers in fungal speciation.</title>
        <authorList>
            <consortium name="DOE Joint Genome Institute"/>
            <person name="Vesth T.C."/>
            <person name="Nybo J."/>
            <person name="Theobald S."/>
            <person name="Brandl J."/>
            <person name="Frisvad J.C."/>
            <person name="Nielsen K.F."/>
            <person name="Lyhne E.K."/>
            <person name="Kogle M.E."/>
            <person name="Kuo A."/>
            <person name="Riley R."/>
            <person name="Clum A."/>
            <person name="Nolan M."/>
            <person name="Lipzen A."/>
            <person name="Salamov A."/>
            <person name="Henrissat B."/>
            <person name="Wiebenga A."/>
            <person name="De vries R.P."/>
            <person name="Grigoriev I.V."/>
            <person name="Mortensen U.H."/>
            <person name="Andersen M.R."/>
            <person name="Baker S.E."/>
        </authorList>
    </citation>
    <scope>NUCLEOTIDE SEQUENCE [LARGE SCALE GENOMIC DNA]</scope>
    <source>
        <strain evidence="4 5">CBS 114.80</strain>
    </source>
</reference>
<dbReference type="EMBL" id="KZ825468">
    <property type="protein sequence ID" value="PYI35662.1"/>
    <property type="molecule type" value="Genomic_DNA"/>
</dbReference>
<feature type="compositionally biased region" description="Gly residues" evidence="1">
    <location>
        <begin position="341"/>
        <end position="352"/>
    </location>
</feature>
<gene>
    <name evidence="4" type="ORF">BP00DRAFT_422074</name>
</gene>
<evidence type="ECO:0000256" key="1">
    <source>
        <dbReference type="SAM" id="MobiDB-lite"/>
    </source>
</evidence>
<evidence type="ECO:0000256" key="2">
    <source>
        <dbReference type="SAM" id="Phobius"/>
    </source>
</evidence>
<evidence type="ECO:0000313" key="4">
    <source>
        <dbReference type="EMBL" id="PYI35662.1"/>
    </source>
</evidence>
<dbReference type="Proteomes" id="UP000248817">
    <property type="component" value="Unassembled WGS sequence"/>
</dbReference>
<keyword evidence="2" id="KW-0472">Membrane</keyword>
<protein>
    <recommendedName>
        <fullName evidence="3">J domain-containing protein</fullName>
    </recommendedName>
</protein>
<keyword evidence="2" id="KW-0812">Transmembrane</keyword>
<name>A0A2V5IK10_9EURO</name>
<feature type="region of interest" description="Disordered" evidence="1">
    <location>
        <begin position="341"/>
        <end position="393"/>
    </location>
</feature>
<evidence type="ECO:0000259" key="3">
    <source>
        <dbReference type="PROSITE" id="PS50076"/>
    </source>
</evidence>
<dbReference type="AlphaFoldDB" id="A0A2V5IK10"/>
<keyword evidence="5" id="KW-1185">Reference proteome</keyword>
<proteinExistence type="predicted"/>
<feature type="domain" description="J" evidence="3">
    <location>
        <begin position="103"/>
        <end position="187"/>
    </location>
</feature>
<accession>A0A2V5IK10</accession>
<organism evidence="4 5">
    <name type="scientific">Aspergillus indologenus CBS 114.80</name>
    <dbReference type="NCBI Taxonomy" id="1450541"/>
    <lineage>
        <taxon>Eukaryota</taxon>
        <taxon>Fungi</taxon>
        <taxon>Dikarya</taxon>
        <taxon>Ascomycota</taxon>
        <taxon>Pezizomycotina</taxon>
        <taxon>Eurotiomycetes</taxon>
        <taxon>Eurotiomycetidae</taxon>
        <taxon>Eurotiales</taxon>
        <taxon>Aspergillaceae</taxon>
        <taxon>Aspergillus</taxon>
        <taxon>Aspergillus subgen. Circumdati</taxon>
    </lineage>
</organism>
<dbReference type="PROSITE" id="PS00636">
    <property type="entry name" value="DNAJ_1"/>
    <property type="match status" value="1"/>
</dbReference>
<feature type="compositionally biased region" description="Low complexity" evidence="1">
    <location>
        <begin position="368"/>
        <end position="377"/>
    </location>
</feature>
<dbReference type="Gene3D" id="1.10.287.110">
    <property type="entry name" value="DnaJ domain"/>
    <property type="match status" value="1"/>
</dbReference>
<dbReference type="InterPro" id="IPR001623">
    <property type="entry name" value="DnaJ_domain"/>
</dbReference>
<sequence length="393" mass="43862">MYRSTSSSDLSLHHHRIHYTHIHPFTPTTAGEKEHPVLSLLQSHAAMLRKPNLLNHGGLRFLNLSYCAHFPARRHRSQRYATSSTNSNPNSHDLTWPTTPTFTPYDLFHLDRKAPYTKTRYYELVKIYHPDRSSPSSSGGGSSSNHHQHPLLQNLTPEVRIQRYHLLVAAHELLSDPARRAAYDQFGTGWNVHRPDRHHAAADEHPETEVPPWARPGSKDYAPIFANATWEDWERWHNRHQGRQQHMVDNRTFISFVVLLTLLGGALQASWISQLSTGYEERLWEVTEQSERFLNGRREKSVVAERGKGLEEKVQRFLLDRDPTGVGLKGEEGEVYRGVLGKNGGRGKGGGAKVDAGSAVPSGGGVGAAAVEDGVGVQDELSTSPSGEPETAP</sequence>
<feature type="transmembrane region" description="Helical" evidence="2">
    <location>
        <begin position="253"/>
        <end position="272"/>
    </location>
</feature>